<feature type="transmembrane region" description="Helical" evidence="1">
    <location>
        <begin position="92"/>
        <end position="110"/>
    </location>
</feature>
<keyword evidence="1" id="KW-1133">Transmembrane helix</keyword>
<gene>
    <name evidence="2" type="ORF">Thpro_021316</name>
</gene>
<dbReference type="STRING" id="160660.BJI67_12885"/>
<sequence>MTKEIFRLVLRGGAAFFAGAVTAAGVGGWVFVGAGLLALANRAIWRQTANFADSLRWAIRAPLIAWDVLVSIGAVQNLIAHPPTLGGLGTDALSIIYGLILLSPLVAFFYRHRIAKALGIGRAEEEHKRGSKAATAEDLAAMTREQD</sequence>
<dbReference type="EMBL" id="JQSG02000002">
    <property type="protein sequence ID" value="OBS10266.1"/>
    <property type="molecule type" value="Genomic_DNA"/>
</dbReference>
<dbReference type="AlphaFoldDB" id="A0A1A6C6S9"/>
<evidence type="ECO:0000256" key="1">
    <source>
        <dbReference type="SAM" id="Phobius"/>
    </source>
</evidence>
<evidence type="ECO:0000313" key="2">
    <source>
        <dbReference type="EMBL" id="OBS10266.1"/>
    </source>
</evidence>
<reference evidence="2 3" key="1">
    <citation type="journal article" date="2014" name="Genome Announc.">
        <title>Draft Genome Sequence of the Iron-Oxidizing, Acidophilic, and Halotolerant 'Thiobacillus prosperus' Type Strain DSM 5130.</title>
        <authorList>
            <person name="Ossandon F.J."/>
            <person name="Cardenas J.P."/>
            <person name="Corbett M."/>
            <person name="Quatrini R."/>
            <person name="Holmes D.S."/>
            <person name="Watkin E."/>
        </authorList>
    </citation>
    <scope>NUCLEOTIDE SEQUENCE [LARGE SCALE GENOMIC DNA]</scope>
    <source>
        <strain evidence="2 3">DSM 5130</strain>
    </source>
</reference>
<proteinExistence type="predicted"/>
<comment type="caution">
    <text evidence="2">The sequence shown here is derived from an EMBL/GenBank/DDBJ whole genome shotgun (WGS) entry which is preliminary data.</text>
</comment>
<name>A0A1A6C6S9_9GAMM</name>
<organism evidence="2 3">
    <name type="scientific">Acidihalobacter prosperus</name>
    <dbReference type="NCBI Taxonomy" id="160660"/>
    <lineage>
        <taxon>Bacteria</taxon>
        <taxon>Pseudomonadati</taxon>
        <taxon>Pseudomonadota</taxon>
        <taxon>Gammaproteobacteria</taxon>
        <taxon>Chromatiales</taxon>
        <taxon>Ectothiorhodospiraceae</taxon>
        <taxon>Acidihalobacter</taxon>
    </lineage>
</organism>
<keyword evidence="1" id="KW-0472">Membrane</keyword>
<protein>
    <submittedName>
        <fullName evidence="2">Uncharacterized protein</fullName>
    </submittedName>
</protein>
<dbReference type="Proteomes" id="UP000029273">
    <property type="component" value="Unassembled WGS sequence"/>
</dbReference>
<keyword evidence="1" id="KW-0812">Transmembrane</keyword>
<dbReference type="RefSeq" id="WP_065089381.1">
    <property type="nucleotide sequence ID" value="NZ_JQSG02000002.1"/>
</dbReference>
<keyword evidence="3" id="KW-1185">Reference proteome</keyword>
<feature type="transmembrane region" description="Helical" evidence="1">
    <location>
        <begin position="61"/>
        <end position="80"/>
    </location>
</feature>
<feature type="transmembrane region" description="Helical" evidence="1">
    <location>
        <begin position="15"/>
        <end position="40"/>
    </location>
</feature>
<evidence type="ECO:0000313" key="3">
    <source>
        <dbReference type="Proteomes" id="UP000029273"/>
    </source>
</evidence>
<accession>A0A1A6C6S9</accession>